<dbReference type="GO" id="GO:0022857">
    <property type="term" value="F:transmembrane transporter activity"/>
    <property type="evidence" value="ECO:0007669"/>
    <property type="project" value="InterPro"/>
</dbReference>
<dbReference type="AlphaFoldDB" id="A0A438N8Y2"/>
<keyword evidence="5 7" id="KW-0472">Membrane</keyword>
<evidence type="ECO:0000313" key="9">
    <source>
        <dbReference type="EMBL" id="RVX72082.1"/>
    </source>
</evidence>
<feature type="transmembrane region" description="Helical" evidence="7">
    <location>
        <begin position="169"/>
        <end position="190"/>
    </location>
</feature>
<evidence type="ECO:0000256" key="3">
    <source>
        <dbReference type="ARBA" id="ARBA00022692"/>
    </source>
</evidence>
<feature type="domain" description="Major facilitator superfamily (MFS) profile" evidence="8">
    <location>
        <begin position="41"/>
        <end position="393"/>
    </location>
</feature>
<feature type="transmembrane region" description="Helical" evidence="7">
    <location>
        <begin position="108"/>
        <end position="126"/>
    </location>
</feature>
<proteinExistence type="predicted"/>
<evidence type="ECO:0000256" key="4">
    <source>
        <dbReference type="ARBA" id="ARBA00022989"/>
    </source>
</evidence>
<evidence type="ECO:0000259" key="8">
    <source>
        <dbReference type="PROSITE" id="PS50850"/>
    </source>
</evidence>
<keyword evidence="4 7" id="KW-1133">Transmembrane helix</keyword>
<comment type="subcellular location">
    <subcellularLocation>
        <location evidence="1">Membrane</location>
        <topology evidence="1">Multi-pass membrane protein</topology>
    </subcellularLocation>
</comment>
<evidence type="ECO:0000256" key="2">
    <source>
        <dbReference type="ARBA" id="ARBA00022448"/>
    </source>
</evidence>
<dbReference type="InterPro" id="IPR011701">
    <property type="entry name" value="MFS"/>
</dbReference>
<evidence type="ECO:0000256" key="7">
    <source>
        <dbReference type="SAM" id="Phobius"/>
    </source>
</evidence>
<comment type="caution">
    <text evidence="9">The sequence shown here is derived from an EMBL/GenBank/DDBJ whole genome shotgun (WGS) entry which is preliminary data.</text>
</comment>
<dbReference type="Proteomes" id="UP000288859">
    <property type="component" value="Unassembled WGS sequence"/>
</dbReference>
<dbReference type="InterPro" id="IPR020846">
    <property type="entry name" value="MFS_dom"/>
</dbReference>
<feature type="transmembrane region" description="Helical" evidence="7">
    <location>
        <begin position="202"/>
        <end position="222"/>
    </location>
</feature>
<organism evidence="9 10">
    <name type="scientific">Exophiala mesophila</name>
    <name type="common">Black yeast-like fungus</name>
    <dbReference type="NCBI Taxonomy" id="212818"/>
    <lineage>
        <taxon>Eukaryota</taxon>
        <taxon>Fungi</taxon>
        <taxon>Dikarya</taxon>
        <taxon>Ascomycota</taxon>
        <taxon>Pezizomycotina</taxon>
        <taxon>Eurotiomycetes</taxon>
        <taxon>Chaetothyriomycetidae</taxon>
        <taxon>Chaetothyriales</taxon>
        <taxon>Herpotrichiellaceae</taxon>
        <taxon>Exophiala</taxon>
    </lineage>
</organism>
<dbReference type="OrthoDB" id="2962993at2759"/>
<evidence type="ECO:0000256" key="6">
    <source>
        <dbReference type="SAM" id="MobiDB-lite"/>
    </source>
</evidence>
<accession>A0A438N8Y2</accession>
<evidence type="ECO:0000256" key="1">
    <source>
        <dbReference type="ARBA" id="ARBA00004141"/>
    </source>
</evidence>
<dbReference type="PROSITE" id="PS50850">
    <property type="entry name" value="MFS"/>
    <property type="match status" value="1"/>
</dbReference>
<reference evidence="9 10" key="1">
    <citation type="submission" date="2017-03" db="EMBL/GenBank/DDBJ databases">
        <title>Genomes of endolithic fungi from Antarctica.</title>
        <authorList>
            <person name="Coleine C."/>
            <person name="Masonjones S."/>
            <person name="Stajich J.E."/>
        </authorList>
    </citation>
    <scope>NUCLEOTIDE SEQUENCE [LARGE SCALE GENOMIC DNA]</scope>
    <source>
        <strain evidence="9 10">CCFEE 6314</strain>
    </source>
</reference>
<feature type="region of interest" description="Disordered" evidence="6">
    <location>
        <begin position="367"/>
        <end position="393"/>
    </location>
</feature>
<protein>
    <recommendedName>
        <fullName evidence="8">Major facilitator superfamily (MFS) profile domain-containing protein</fullName>
    </recommendedName>
</protein>
<dbReference type="EMBL" id="NAJM01000014">
    <property type="protein sequence ID" value="RVX72082.1"/>
    <property type="molecule type" value="Genomic_DNA"/>
</dbReference>
<evidence type="ECO:0000256" key="5">
    <source>
        <dbReference type="ARBA" id="ARBA00023136"/>
    </source>
</evidence>
<feature type="transmembrane region" description="Helical" evidence="7">
    <location>
        <begin position="77"/>
        <end position="96"/>
    </location>
</feature>
<dbReference type="GO" id="GO:0016020">
    <property type="term" value="C:membrane"/>
    <property type="evidence" value="ECO:0007669"/>
    <property type="project" value="UniProtKB-SubCell"/>
</dbReference>
<dbReference type="VEuPathDB" id="FungiDB:PV10_00344"/>
<evidence type="ECO:0000313" key="10">
    <source>
        <dbReference type="Proteomes" id="UP000288859"/>
    </source>
</evidence>
<keyword evidence="3 7" id="KW-0812">Transmembrane</keyword>
<dbReference type="Pfam" id="PF07690">
    <property type="entry name" value="MFS_1"/>
    <property type="match status" value="1"/>
</dbReference>
<dbReference type="PANTHER" id="PTHR43791">
    <property type="entry name" value="PERMEASE-RELATED"/>
    <property type="match status" value="1"/>
</dbReference>
<sequence>MEKSHPLPNAEVDGPFSSEDGSLQLDYAAERKLVRKLDLHIMPLIMLLYLFSFLDRVNIGNARLYGLEDDLGLHGNQFQILVSVLFVTYILSELPSNLVIKKVGPSRWISFIALSWGLVATFSGSVKNFGGMLACRLLLGAFEGGLFPGIVVYLTLFYTKRELALRIGYLFTCAAVAGACGGLLAYGIGFMDGVAGQRGWRWIMWLEGAPTVLLAFAAYFFMADQPSTAKYLTAEEKALLVTRFNRQSGMTQSAQQFHWKDVKKALLDWKVWTFSFGQFGVDVMLYGFSTFLPTIIRGIMPGATSSIVQVLTIPVYSLGALYPAAEGPRFVKGHAITISMVAFGVLSFAFMWGFYTVVNKRRAEGKQDHKITGMSDEEIEELGDDSPRARYVT</sequence>
<dbReference type="Gene3D" id="1.20.1250.20">
    <property type="entry name" value="MFS general substrate transporter like domains"/>
    <property type="match status" value="1"/>
</dbReference>
<dbReference type="PANTHER" id="PTHR43791:SF91">
    <property type="entry name" value="MAJOR FACILITATOR SUPERFAMILY (MFS) PROFILE DOMAIN-CONTAINING PROTEIN-RELATED"/>
    <property type="match status" value="1"/>
</dbReference>
<gene>
    <name evidence="9" type="ORF">B0A52_04680</name>
</gene>
<dbReference type="InterPro" id="IPR036259">
    <property type="entry name" value="MFS_trans_sf"/>
</dbReference>
<name>A0A438N8Y2_EXOME</name>
<dbReference type="SUPFAM" id="SSF103473">
    <property type="entry name" value="MFS general substrate transporter"/>
    <property type="match status" value="1"/>
</dbReference>
<feature type="transmembrane region" description="Helical" evidence="7">
    <location>
        <begin position="138"/>
        <end position="157"/>
    </location>
</feature>
<keyword evidence="2" id="KW-0813">Transport</keyword>
<feature type="transmembrane region" description="Helical" evidence="7">
    <location>
        <begin position="336"/>
        <end position="358"/>
    </location>
</feature>
<dbReference type="FunFam" id="1.20.1250.20:FF:000034">
    <property type="entry name" value="MFS general substrate transporter"/>
    <property type="match status" value="1"/>
</dbReference>
<feature type="compositionally biased region" description="Acidic residues" evidence="6">
    <location>
        <begin position="375"/>
        <end position="384"/>
    </location>
</feature>
<feature type="transmembrane region" description="Helical" evidence="7">
    <location>
        <begin position="39"/>
        <end position="57"/>
    </location>
</feature>